<evidence type="ECO:0000256" key="6">
    <source>
        <dbReference type="SAM" id="MobiDB-lite"/>
    </source>
</evidence>
<dbReference type="Pfam" id="PF04130">
    <property type="entry name" value="GCP_C_terminal"/>
    <property type="match status" value="1"/>
</dbReference>
<dbReference type="GO" id="GO:0000930">
    <property type="term" value="C:gamma-tubulin complex"/>
    <property type="evidence" value="ECO:0007669"/>
    <property type="project" value="TreeGrafter"/>
</dbReference>
<feature type="domain" description="Gamma tubulin complex component C-terminal" evidence="7">
    <location>
        <begin position="683"/>
        <end position="844"/>
    </location>
</feature>
<dbReference type="EMBL" id="LFWA01000002">
    <property type="protein sequence ID" value="KTW32367.1"/>
    <property type="molecule type" value="Genomic_DNA"/>
</dbReference>
<reference evidence="10" key="1">
    <citation type="journal article" date="2016" name="Nat. Commun.">
        <title>Genome analysis of three Pneumocystis species reveals adaptation mechanisms to life exclusively in mammalian hosts.</title>
        <authorList>
            <person name="Ma L."/>
            <person name="Chen Z."/>
            <person name="Huang D.W."/>
            <person name="Kutty G."/>
            <person name="Ishihara M."/>
            <person name="Wang H."/>
            <person name="Abouelleil A."/>
            <person name="Bishop L."/>
            <person name="Davey E."/>
            <person name="Deng R."/>
            <person name="Deng X."/>
            <person name="Fan L."/>
            <person name="Fantoni G."/>
            <person name="Fitzgerald M."/>
            <person name="Gogineni E."/>
            <person name="Goldberg J.M."/>
            <person name="Handley G."/>
            <person name="Hu X."/>
            <person name="Huber C."/>
            <person name="Jiao X."/>
            <person name="Jones K."/>
            <person name="Levin J.Z."/>
            <person name="Liu Y."/>
            <person name="Macdonald P."/>
            <person name="Melnikov A."/>
            <person name="Raley C."/>
            <person name="Sassi M."/>
            <person name="Sherman B.T."/>
            <person name="Song X."/>
            <person name="Sykes S."/>
            <person name="Tran B."/>
            <person name="Walsh L."/>
            <person name="Xia Y."/>
            <person name="Yang J."/>
            <person name="Young S."/>
            <person name="Zeng Q."/>
            <person name="Zheng X."/>
            <person name="Stephens R."/>
            <person name="Nusbaum C."/>
            <person name="Birren B.W."/>
            <person name="Azadi P."/>
            <person name="Lempicki R.A."/>
            <person name="Cuomo C.A."/>
            <person name="Kovacs J.A."/>
        </authorList>
    </citation>
    <scope>NUCLEOTIDE SEQUENCE [LARGE SCALE GENOMIC DNA]</scope>
    <source>
        <strain evidence="10">RU7</strain>
    </source>
</reference>
<dbReference type="AlphaFoldDB" id="A0A0W4ZVG3"/>
<proteinExistence type="inferred from homology"/>
<dbReference type="OrthoDB" id="66546at2759"/>
<evidence type="ECO:0000256" key="5">
    <source>
        <dbReference type="RuleBase" id="RU363050"/>
    </source>
</evidence>
<dbReference type="PANTHER" id="PTHR19302:SF33">
    <property type="entry name" value="GAMMA-TUBULIN COMPLEX COMPONENT 5"/>
    <property type="match status" value="1"/>
</dbReference>
<dbReference type="GO" id="GO:0051225">
    <property type="term" value="P:spindle assembly"/>
    <property type="evidence" value="ECO:0007669"/>
    <property type="project" value="TreeGrafter"/>
</dbReference>
<dbReference type="GO" id="GO:0005816">
    <property type="term" value="C:spindle pole body"/>
    <property type="evidence" value="ECO:0007669"/>
    <property type="project" value="UniProtKB-ARBA"/>
</dbReference>
<feature type="region of interest" description="Disordered" evidence="6">
    <location>
        <begin position="146"/>
        <end position="175"/>
    </location>
</feature>
<dbReference type="GO" id="GO:0005874">
    <property type="term" value="C:microtubule"/>
    <property type="evidence" value="ECO:0007669"/>
    <property type="project" value="UniProtKB-KW"/>
</dbReference>
<dbReference type="VEuPathDB" id="FungiDB:T551_00457"/>
<dbReference type="InterPro" id="IPR041470">
    <property type="entry name" value="GCP_N"/>
</dbReference>
<dbReference type="GeneID" id="28938978"/>
<comment type="similarity">
    <text evidence="1 5">Belongs to the TUBGCP family.</text>
</comment>
<evidence type="ECO:0000256" key="2">
    <source>
        <dbReference type="ARBA" id="ARBA00022490"/>
    </source>
</evidence>
<dbReference type="STRING" id="1408657.A0A0W4ZVG3"/>
<name>A0A0W4ZVG3_PNEJ7</name>
<dbReference type="InterPro" id="IPR040457">
    <property type="entry name" value="GCP_C"/>
</dbReference>
<keyword evidence="3 5" id="KW-0493">Microtubule</keyword>
<evidence type="ECO:0000256" key="1">
    <source>
        <dbReference type="ARBA" id="ARBA00010337"/>
    </source>
</evidence>
<dbReference type="Proteomes" id="UP000053447">
    <property type="component" value="Unassembled WGS sequence"/>
</dbReference>
<protein>
    <recommendedName>
        <fullName evidence="5">Spindle pole body component</fullName>
    </recommendedName>
</protein>
<dbReference type="InterPro" id="IPR059169">
    <property type="entry name" value="GCP5_N_ext"/>
</dbReference>
<accession>A0A0W4ZVG3</accession>
<feature type="domain" description="Gamma tubulin complex component protein N-terminal" evidence="8">
    <location>
        <begin position="244"/>
        <end position="573"/>
    </location>
</feature>
<dbReference type="InterPro" id="IPR007259">
    <property type="entry name" value="GCP"/>
</dbReference>
<organism evidence="9 10">
    <name type="scientific">Pneumocystis jirovecii (strain RU7)</name>
    <name type="common">Human pneumocystis pneumonia agent</name>
    <dbReference type="NCBI Taxonomy" id="1408657"/>
    <lineage>
        <taxon>Eukaryota</taxon>
        <taxon>Fungi</taxon>
        <taxon>Dikarya</taxon>
        <taxon>Ascomycota</taxon>
        <taxon>Taphrinomycotina</taxon>
        <taxon>Pneumocystomycetes</taxon>
        <taxon>Pneumocystaceae</taxon>
        <taxon>Pneumocystis</taxon>
    </lineage>
</organism>
<evidence type="ECO:0000259" key="7">
    <source>
        <dbReference type="Pfam" id="PF04130"/>
    </source>
</evidence>
<dbReference type="CDD" id="cd22572">
    <property type="entry name" value="GCP5_NTD"/>
    <property type="match status" value="1"/>
</dbReference>
<evidence type="ECO:0000256" key="4">
    <source>
        <dbReference type="ARBA" id="ARBA00023212"/>
    </source>
</evidence>
<dbReference type="GO" id="GO:0000278">
    <property type="term" value="P:mitotic cell cycle"/>
    <property type="evidence" value="ECO:0007669"/>
    <property type="project" value="TreeGrafter"/>
</dbReference>
<keyword evidence="2 5" id="KW-0963">Cytoplasm</keyword>
<dbReference type="GO" id="GO:0051321">
    <property type="term" value="P:meiotic cell cycle"/>
    <property type="evidence" value="ECO:0007669"/>
    <property type="project" value="TreeGrafter"/>
</dbReference>
<keyword evidence="4 5" id="KW-0206">Cytoskeleton</keyword>
<evidence type="ECO:0000256" key="3">
    <source>
        <dbReference type="ARBA" id="ARBA00022701"/>
    </source>
</evidence>
<dbReference type="Gene3D" id="1.20.120.1900">
    <property type="entry name" value="Gamma-tubulin complex, C-terminal domain"/>
    <property type="match status" value="1"/>
</dbReference>
<sequence>MKIRQEILELLEGLIANITGIKNENNMFYDLRDKIVKMIKESSFMMVNQFEIKRSCYGLVEKFDILSKENHSTMLENLFDELFKDENNGLIIDMLALILNLSDNPLEKKLEIYQEQAEKHVEILPVNEIDDFHYTGEHWKMIDSLNEQDDDNDENDDNNSENDENCDNGDDIVSESFTREKRDTKDIVKVLPVEFFPINMQELDSIEKVQYWRSISCQNDVKRIVYQLNYNSDVSTLLTETNVVREIIFMIQGNETVLFLKNGDDIKINENFFISQISHTMFLSFLEWFLERGRLVNKIRSFISNPFKNYLENVFVCSVEDLLGSLDSTLAYYQSFSGDSEHIRILTILSLQNILDRILDPYIVLSDIISKIDSTTFKTNICNFLNMLFDKAKFYYSIFDKQTFLLITILRSALLEAYLRPLELWFSCGELPDIQGFFITKSTLKSDDLLLLSEYQLSLNNDGTLLIPDVLKRISQKSLLIGKLKKLLASIFSESKITFFDTNKSIFQKLKSDYDARLVLFSAKMHDIFHLNSSSSKTSEILNESFEHDYLTYIFNWVDQNYYTSMKNVLHGLFYNAEIEKHLNAIFEIYCLYNSNYIINFINSVFEKMDHQKIWCDKYILQDLIQISMKNSTIDLDLITIKIQNFENDNISNFYIYYKLPLSLTSIISSSSRTKSSMERNSILIYRNLSQIKLYFNWLINILISYFFDIIIKTHVETLQKSIKNAINLNEIINIHNSFINSILTHCFLNLRFKQIHDSIMEIFMYVKSVSELIISFQKKEIKTPLYLYLTSDEDMSSDLEIDVNRKESDKQLKNEETFLKDLIDIQKKTCSVLKFILSELQELPQEFTTVYIEILMENLEYGVLDIES</sequence>
<dbReference type="GO" id="GO:0051011">
    <property type="term" value="F:microtubule minus-end binding"/>
    <property type="evidence" value="ECO:0007669"/>
    <property type="project" value="TreeGrafter"/>
</dbReference>
<dbReference type="RefSeq" id="XP_018231059.1">
    <property type="nucleotide sequence ID" value="XM_018372723.1"/>
</dbReference>
<evidence type="ECO:0000313" key="10">
    <source>
        <dbReference type="Proteomes" id="UP000053447"/>
    </source>
</evidence>
<evidence type="ECO:0000259" key="8">
    <source>
        <dbReference type="Pfam" id="PF17681"/>
    </source>
</evidence>
<comment type="caution">
    <text evidence="9">The sequence shown here is derived from an EMBL/GenBank/DDBJ whole genome shotgun (WGS) entry which is preliminary data.</text>
</comment>
<gene>
    <name evidence="9" type="ORF">T551_00457</name>
</gene>
<dbReference type="GO" id="GO:0007020">
    <property type="term" value="P:microtubule nucleation"/>
    <property type="evidence" value="ECO:0007669"/>
    <property type="project" value="InterPro"/>
</dbReference>
<dbReference type="InterPro" id="IPR042241">
    <property type="entry name" value="GCP_C_sf"/>
</dbReference>
<comment type="subcellular location">
    <subcellularLocation>
        <location evidence="5">Cytoplasm</location>
        <location evidence="5">Cytoskeleton</location>
        <location evidence="5">Microtubule organizing center</location>
    </subcellularLocation>
</comment>
<dbReference type="Pfam" id="PF17681">
    <property type="entry name" value="GCP_N_terminal"/>
    <property type="match status" value="1"/>
</dbReference>
<dbReference type="GO" id="GO:0000922">
    <property type="term" value="C:spindle pole"/>
    <property type="evidence" value="ECO:0007669"/>
    <property type="project" value="InterPro"/>
</dbReference>
<keyword evidence="10" id="KW-1185">Reference proteome</keyword>
<feature type="compositionally biased region" description="Acidic residues" evidence="6">
    <location>
        <begin position="146"/>
        <end position="173"/>
    </location>
</feature>
<dbReference type="GO" id="GO:0043015">
    <property type="term" value="F:gamma-tubulin binding"/>
    <property type="evidence" value="ECO:0007669"/>
    <property type="project" value="InterPro"/>
</dbReference>
<dbReference type="PANTHER" id="PTHR19302">
    <property type="entry name" value="GAMMA TUBULIN COMPLEX PROTEIN"/>
    <property type="match status" value="1"/>
</dbReference>
<evidence type="ECO:0000313" key="9">
    <source>
        <dbReference type="EMBL" id="KTW32367.1"/>
    </source>
</evidence>
<dbReference type="GO" id="GO:0031122">
    <property type="term" value="P:cytoplasmic microtubule organization"/>
    <property type="evidence" value="ECO:0007669"/>
    <property type="project" value="TreeGrafter"/>
</dbReference>